<dbReference type="EMBL" id="QHLZ01000002">
    <property type="protein sequence ID" value="PXA66789.1"/>
    <property type="molecule type" value="Genomic_DNA"/>
</dbReference>
<name>A0A2V3DW30_9MICC</name>
<feature type="compositionally biased region" description="Basic and acidic residues" evidence="1">
    <location>
        <begin position="1"/>
        <end position="11"/>
    </location>
</feature>
<feature type="region of interest" description="Disordered" evidence="1">
    <location>
        <begin position="1"/>
        <end position="22"/>
    </location>
</feature>
<evidence type="ECO:0000313" key="2">
    <source>
        <dbReference type="EMBL" id="PXA66789.1"/>
    </source>
</evidence>
<dbReference type="AlphaFoldDB" id="A0A2V3DW30"/>
<comment type="caution">
    <text evidence="2">The sequence shown here is derived from an EMBL/GenBank/DDBJ whole genome shotgun (WGS) entry which is preliminary data.</text>
</comment>
<keyword evidence="3" id="KW-1185">Reference proteome</keyword>
<evidence type="ECO:0000256" key="1">
    <source>
        <dbReference type="SAM" id="MobiDB-lite"/>
    </source>
</evidence>
<evidence type="ECO:0000313" key="3">
    <source>
        <dbReference type="Proteomes" id="UP000246303"/>
    </source>
</evidence>
<sequence length="61" mass="6673">MKVTHGQENEANRQGAAHHQVISGGELRATRALEAITGPSHGEYTDYRGWLGLIGQLADRF</sequence>
<protein>
    <submittedName>
        <fullName evidence="2">Uncharacterized protein</fullName>
    </submittedName>
</protein>
<organism evidence="2 3">
    <name type="scientific">Arthrobacter psychrochitiniphilus</name>
    <dbReference type="NCBI Taxonomy" id="291045"/>
    <lineage>
        <taxon>Bacteria</taxon>
        <taxon>Bacillati</taxon>
        <taxon>Actinomycetota</taxon>
        <taxon>Actinomycetes</taxon>
        <taxon>Micrococcales</taxon>
        <taxon>Micrococcaceae</taxon>
        <taxon>Arthrobacter</taxon>
    </lineage>
</organism>
<dbReference type="RefSeq" id="WP_110105104.1">
    <property type="nucleotide sequence ID" value="NZ_JACBZZ010000001.1"/>
</dbReference>
<reference evidence="2 3" key="1">
    <citation type="submission" date="2018-05" db="EMBL/GenBank/DDBJ databases">
        <title>Genetic diversity of glacier-inhabiting Cryobacterium bacteria in China and description of Cryobacterium mengkeensis sp. nov. and Arthrobacter glacialis sp. nov.</title>
        <authorList>
            <person name="Liu Q."/>
            <person name="Xin Y.-H."/>
        </authorList>
    </citation>
    <scope>NUCLEOTIDE SEQUENCE [LARGE SCALE GENOMIC DNA]</scope>
    <source>
        <strain evidence="2 3">GP3</strain>
    </source>
</reference>
<accession>A0A2V3DW30</accession>
<dbReference type="Proteomes" id="UP000246303">
    <property type="component" value="Unassembled WGS sequence"/>
</dbReference>
<gene>
    <name evidence="2" type="ORF">CVS29_04265</name>
</gene>
<proteinExistence type="predicted"/>